<reference evidence="2" key="3">
    <citation type="submission" date="2025-09" db="UniProtKB">
        <authorList>
            <consortium name="Ensembl"/>
        </authorList>
    </citation>
    <scope>IDENTIFICATION</scope>
</reference>
<feature type="compositionally biased region" description="Basic and acidic residues" evidence="1">
    <location>
        <begin position="36"/>
        <end position="50"/>
    </location>
</feature>
<evidence type="ECO:0000313" key="2">
    <source>
        <dbReference type="Ensembl" id="ENSCSAVP00000004137.1"/>
    </source>
</evidence>
<organism evidence="2 3">
    <name type="scientific">Ciona savignyi</name>
    <name type="common">Pacific transparent sea squirt</name>
    <dbReference type="NCBI Taxonomy" id="51511"/>
    <lineage>
        <taxon>Eukaryota</taxon>
        <taxon>Metazoa</taxon>
        <taxon>Chordata</taxon>
        <taxon>Tunicata</taxon>
        <taxon>Ascidiacea</taxon>
        <taxon>Phlebobranchia</taxon>
        <taxon>Cionidae</taxon>
        <taxon>Ciona</taxon>
    </lineage>
</organism>
<keyword evidence="3" id="KW-1185">Reference proteome</keyword>
<dbReference type="AlphaFoldDB" id="H2YFN9"/>
<dbReference type="InParanoid" id="H2YFN9"/>
<feature type="region of interest" description="Disordered" evidence="1">
    <location>
        <begin position="36"/>
        <end position="55"/>
    </location>
</feature>
<protein>
    <submittedName>
        <fullName evidence="2">Uncharacterized protein</fullName>
    </submittedName>
</protein>
<reference evidence="2" key="2">
    <citation type="submission" date="2025-08" db="UniProtKB">
        <authorList>
            <consortium name="Ensembl"/>
        </authorList>
    </citation>
    <scope>IDENTIFICATION</scope>
</reference>
<dbReference type="Proteomes" id="UP000007875">
    <property type="component" value="Unassembled WGS sequence"/>
</dbReference>
<accession>H2YFN9</accession>
<evidence type="ECO:0000313" key="3">
    <source>
        <dbReference type="Proteomes" id="UP000007875"/>
    </source>
</evidence>
<dbReference type="HOGENOM" id="CLU_2139053_0_0_1"/>
<proteinExistence type="predicted"/>
<name>H2YFN9_CIOSA</name>
<sequence length="113" mass="13269">LKFPPIKNNAGVNREIEFQKLLSGGYGVDWVKNRRDSQRNRNVKKSDKIGQHKKREYNMTEYQQSISKKEFPKQKLRPIYFEPRKIEAAPKEPFKLSKFSKVSSKLATRGLKS</sequence>
<reference evidence="3" key="1">
    <citation type="submission" date="2003-08" db="EMBL/GenBank/DDBJ databases">
        <authorList>
            <person name="Birren B."/>
            <person name="Nusbaum C."/>
            <person name="Abebe A."/>
            <person name="Abouelleil A."/>
            <person name="Adekoya E."/>
            <person name="Ait-zahra M."/>
            <person name="Allen N."/>
            <person name="Allen T."/>
            <person name="An P."/>
            <person name="Anderson M."/>
            <person name="Anderson S."/>
            <person name="Arachchi H."/>
            <person name="Armbruster J."/>
            <person name="Bachantsang P."/>
            <person name="Baldwin J."/>
            <person name="Barry A."/>
            <person name="Bayul T."/>
            <person name="Blitshsteyn B."/>
            <person name="Bloom T."/>
            <person name="Blye J."/>
            <person name="Boguslavskiy L."/>
            <person name="Borowsky M."/>
            <person name="Boukhgalter B."/>
            <person name="Brunache A."/>
            <person name="Butler J."/>
            <person name="Calixte N."/>
            <person name="Calvo S."/>
            <person name="Camarata J."/>
            <person name="Campo K."/>
            <person name="Chang J."/>
            <person name="Cheshatsang Y."/>
            <person name="Citroen M."/>
            <person name="Collymore A."/>
            <person name="Considine T."/>
            <person name="Cook A."/>
            <person name="Cooke P."/>
            <person name="Corum B."/>
            <person name="Cuomo C."/>
            <person name="David R."/>
            <person name="Dawoe T."/>
            <person name="Degray S."/>
            <person name="Dodge S."/>
            <person name="Dooley K."/>
            <person name="Dorje P."/>
            <person name="Dorjee K."/>
            <person name="Dorris L."/>
            <person name="Duffey N."/>
            <person name="Dupes A."/>
            <person name="Elkins T."/>
            <person name="Engels R."/>
            <person name="Erickson J."/>
            <person name="Farina A."/>
            <person name="Faro S."/>
            <person name="Ferreira P."/>
            <person name="Fischer H."/>
            <person name="Fitzgerald M."/>
            <person name="Foley K."/>
            <person name="Gage D."/>
            <person name="Galagan J."/>
            <person name="Gearin G."/>
            <person name="Gnerre S."/>
            <person name="Gnirke A."/>
            <person name="Goyette A."/>
            <person name="Graham J."/>
            <person name="Grandbois E."/>
            <person name="Gyaltsen K."/>
            <person name="Hafez N."/>
            <person name="Hagopian D."/>
            <person name="Hagos B."/>
            <person name="Hall J."/>
            <person name="Hatcher B."/>
            <person name="Heller A."/>
            <person name="Higgins H."/>
            <person name="Honan T."/>
            <person name="Horn A."/>
            <person name="Houde N."/>
            <person name="Hughes L."/>
            <person name="Hulme W."/>
            <person name="Husby E."/>
            <person name="Iliev I."/>
            <person name="Jaffe D."/>
            <person name="Jones C."/>
            <person name="Kamal M."/>
            <person name="Kamat A."/>
            <person name="Kamvysselis M."/>
            <person name="Karlsson E."/>
            <person name="Kells C."/>
            <person name="Kieu A."/>
            <person name="Kisner P."/>
            <person name="Kodira C."/>
            <person name="Kulbokas E."/>
            <person name="Labutti K."/>
            <person name="Lama D."/>
            <person name="Landers T."/>
            <person name="Leger J."/>
            <person name="Levine S."/>
            <person name="Lewis D."/>
            <person name="Lewis T."/>
            <person name="Lindblad-toh K."/>
            <person name="Liu X."/>
            <person name="Lokyitsang T."/>
            <person name="Lokyitsang Y."/>
            <person name="Lucien O."/>
            <person name="Lui A."/>
            <person name="Ma L.J."/>
            <person name="Mabbitt R."/>
            <person name="Macdonald J."/>
            <person name="Maclean C."/>
            <person name="Major J."/>
            <person name="Manning J."/>
            <person name="Marabella R."/>
            <person name="Maru K."/>
            <person name="Matthews C."/>
            <person name="Mauceli E."/>
            <person name="Mccarthy M."/>
            <person name="Mcdonough S."/>
            <person name="Mcghee T."/>
            <person name="Meldrim J."/>
            <person name="Meneus L."/>
            <person name="Mesirov J."/>
            <person name="Mihalev A."/>
            <person name="Mihova T."/>
            <person name="Mikkelsen T."/>
            <person name="Mlenga V."/>
            <person name="Moru K."/>
            <person name="Mozes J."/>
            <person name="Mulrain L."/>
            <person name="Munson G."/>
            <person name="Naylor J."/>
            <person name="Newes C."/>
            <person name="Nguyen C."/>
            <person name="Nguyen N."/>
            <person name="Nguyen T."/>
            <person name="Nicol R."/>
            <person name="Nielsen C."/>
            <person name="Nizzari M."/>
            <person name="Norbu C."/>
            <person name="Norbu N."/>
            <person name="O'donnell P."/>
            <person name="Okoawo O."/>
            <person name="O'leary S."/>
            <person name="Omotosho B."/>
            <person name="O'neill K."/>
            <person name="Osman S."/>
            <person name="Parker S."/>
            <person name="Perrin D."/>
            <person name="Phunkhang P."/>
            <person name="Piqani B."/>
            <person name="Purcell S."/>
            <person name="Rachupka T."/>
            <person name="Ramasamy U."/>
            <person name="Rameau R."/>
            <person name="Ray V."/>
            <person name="Raymond C."/>
            <person name="Retta R."/>
            <person name="Richardson S."/>
            <person name="Rise C."/>
            <person name="Rodriguez J."/>
            <person name="Rogers J."/>
            <person name="Rogov P."/>
            <person name="Rutman M."/>
            <person name="Schupbach R."/>
            <person name="Seaman C."/>
            <person name="Settipalli S."/>
            <person name="Sharpe T."/>
            <person name="Sheridan J."/>
            <person name="Sherpa N."/>
            <person name="Shi J."/>
            <person name="Smirnov S."/>
            <person name="Smith C."/>
            <person name="Sougnez C."/>
            <person name="Spencer B."/>
            <person name="Stalker J."/>
            <person name="Stange-thomann N."/>
            <person name="Stavropoulos S."/>
            <person name="Stetson K."/>
            <person name="Stone C."/>
            <person name="Stone S."/>
            <person name="Stubbs M."/>
            <person name="Talamas J."/>
            <person name="Tchuinga P."/>
            <person name="Tenzing P."/>
            <person name="Tesfaye S."/>
            <person name="Theodore J."/>
            <person name="Thoulutsang Y."/>
            <person name="Topham K."/>
            <person name="Towey S."/>
            <person name="Tsamla T."/>
            <person name="Tsomo N."/>
            <person name="Vallee D."/>
            <person name="Vassiliev H."/>
            <person name="Venkataraman V."/>
            <person name="Vinson J."/>
            <person name="Vo A."/>
            <person name="Wade C."/>
            <person name="Wang S."/>
            <person name="Wangchuk T."/>
            <person name="Wangdi T."/>
            <person name="Whittaker C."/>
            <person name="Wilkinson J."/>
            <person name="Wu Y."/>
            <person name="Wyman D."/>
            <person name="Yadav S."/>
            <person name="Yang S."/>
            <person name="Yang X."/>
            <person name="Yeager S."/>
            <person name="Yee E."/>
            <person name="Young G."/>
            <person name="Zainoun J."/>
            <person name="Zembeck L."/>
            <person name="Zimmer A."/>
            <person name="Zody M."/>
            <person name="Lander E."/>
        </authorList>
    </citation>
    <scope>NUCLEOTIDE SEQUENCE [LARGE SCALE GENOMIC DNA]</scope>
</reference>
<evidence type="ECO:0000256" key="1">
    <source>
        <dbReference type="SAM" id="MobiDB-lite"/>
    </source>
</evidence>
<dbReference type="Ensembl" id="ENSCSAVT00000004199.1">
    <property type="protein sequence ID" value="ENSCSAVP00000004137.1"/>
    <property type="gene ID" value="ENSCSAVG00000002433.1"/>
</dbReference>